<dbReference type="PANTHER" id="PTHR42783">
    <property type="entry name" value="GLUTAMATE SYNTHASE [NADPH] SMALL CHAIN"/>
    <property type="match status" value="1"/>
</dbReference>
<evidence type="ECO:0000256" key="5">
    <source>
        <dbReference type="ARBA" id="ARBA00023014"/>
    </source>
</evidence>
<dbReference type="InterPro" id="IPR009051">
    <property type="entry name" value="Helical_ferredxn"/>
</dbReference>
<dbReference type="PANTHER" id="PTHR42783:SF3">
    <property type="entry name" value="GLUTAMATE SYNTHASE [NADPH] SMALL CHAIN-RELATED"/>
    <property type="match status" value="1"/>
</dbReference>
<dbReference type="eggNOG" id="COG0493">
    <property type="taxonomic scope" value="Bacteria"/>
</dbReference>
<dbReference type="EMBL" id="BX571660">
    <property type="protein sequence ID" value="CAE10285.1"/>
    <property type="molecule type" value="Genomic_DNA"/>
</dbReference>
<dbReference type="Gene3D" id="1.10.1060.10">
    <property type="entry name" value="Alpha-helical ferredoxin"/>
    <property type="match status" value="1"/>
</dbReference>
<dbReference type="Gene3D" id="3.50.50.60">
    <property type="entry name" value="FAD/NAD(P)-binding domain"/>
    <property type="match status" value="2"/>
</dbReference>
<dbReference type="Pfam" id="PF07992">
    <property type="entry name" value="Pyr_redox_2"/>
    <property type="match status" value="1"/>
</dbReference>
<dbReference type="InterPro" id="IPR006006">
    <property type="entry name" value="GltD-like"/>
</dbReference>
<dbReference type="EC" id="1.4.1.13" evidence="8"/>
<feature type="domain" description="FAD/NAD(P)-binding" evidence="6">
    <location>
        <begin position="143"/>
        <end position="446"/>
    </location>
</feature>
<organism evidence="9">
    <name type="scientific">Wolinella succinogenes (strain ATCC 29543 / DSM 1740 / CCUG 13145 / JCM 31913 / LMG 7466 / NCTC 11488 / FDC 602W)</name>
    <name type="common">Vibrio succinogenes</name>
    <dbReference type="NCBI Taxonomy" id="273121"/>
    <lineage>
        <taxon>Bacteria</taxon>
        <taxon>Pseudomonadati</taxon>
        <taxon>Campylobacterota</taxon>
        <taxon>Epsilonproteobacteria</taxon>
        <taxon>Campylobacterales</taxon>
        <taxon>Helicobacteraceae</taxon>
        <taxon>Wolinella</taxon>
    </lineage>
</organism>
<evidence type="ECO:0000256" key="4">
    <source>
        <dbReference type="ARBA" id="ARBA00023004"/>
    </source>
</evidence>
<dbReference type="GO" id="GO:0004355">
    <property type="term" value="F:glutamate synthase (NADPH) activity"/>
    <property type="evidence" value="ECO:0007669"/>
    <property type="project" value="UniProtKB-EC"/>
</dbReference>
<dbReference type="InterPro" id="IPR028261">
    <property type="entry name" value="DPD_II"/>
</dbReference>
<sequence>MQNFLQVERSNPKKRQALERVKDYSEIYQPYSSDEATPQASRCVQCGDPYCHNKCPLHNFIPQWLKKVSEKDFRLAFELSHATSPFPEIMGRVCPQDRLCEGDCTLNDGYGAITIGAIETFISEKGMELGYKPKFATKSVGKSVAIVGSGPAGLSAATFLLREGFKVELFERQDRAGGLLTYGIPGFKLEKSVIERRLDQLTQAGLKLHLGKEIGKEMSFEKLLKGFDAIFLGIGATAPKKARISGEEAEGCYSAIDFLTAIQKRNFGVESSILLPELKGKSVVVVGGGDTAMDCVRTAIREGAEEVKILYRRDENNMPGSHKEYVNAKEEGVEFEFFAAPKQVILREGKATGIESYRTELCDMDEKGRQKCVVVEGSEFVVEADVIIFSLGFDPARPSFLEQHQIALHPWGGIIVDNSYETSLPNVFAGGDCYRGADLVVNAALDGREAAKAIIKKLLG</sequence>
<dbReference type="AlphaFoldDB" id="Q7M949"/>
<feature type="domain" description="Dihydroprymidine dehydrogenase" evidence="7">
    <location>
        <begin position="20"/>
        <end position="128"/>
    </location>
</feature>
<dbReference type="HOGENOM" id="CLU_000422_3_3_7"/>
<dbReference type="GO" id="GO:0046872">
    <property type="term" value="F:metal ion binding"/>
    <property type="evidence" value="ECO:0007669"/>
    <property type="project" value="UniProtKB-KW"/>
</dbReference>
<dbReference type="InterPro" id="IPR036188">
    <property type="entry name" value="FAD/NAD-bd_sf"/>
</dbReference>
<dbReference type="KEGG" id="wsu:WS1201"/>
<dbReference type="SUPFAM" id="SSF51971">
    <property type="entry name" value="Nucleotide-binding domain"/>
    <property type="match status" value="2"/>
</dbReference>
<evidence type="ECO:0000256" key="1">
    <source>
        <dbReference type="ARBA" id="ARBA00022485"/>
    </source>
</evidence>
<dbReference type="NCBIfam" id="TIGR01318">
    <property type="entry name" value="gltD_gamma_fam"/>
    <property type="match status" value="1"/>
</dbReference>
<accession>Q7M949</accession>
<dbReference type="Proteomes" id="UP000000422">
    <property type="component" value="Chromosome"/>
</dbReference>
<keyword evidence="4" id="KW-0408">Iron</keyword>
<evidence type="ECO:0000256" key="2">
    <source>
        <dbReference type="ARBA" id="ARBA00022723"/>
    </source>
</evidence>
<dbReference type="PRINTS" id="PR00419">
    <property type="entry name" value="ADXRDTASE"/>
</dbReference>
<dbReference type="Pfam" id="PF14691">
    <property type="entry name" value="Fer4_20"/>
    <property type="match status" value="1"/>
</dbReference>
<keyword evidence="5" id="KW-0411">Iron-sulfur</keyword>
<evidence type="ECO:0000313" key="8">
    <source>
        <dbReference type="EMBL" id="CAE10285.1"/>
    </source>
</evidence>
<dbReference type="GO" id="GO:0051539">
    <property type="term" value="F:4 iron, 4 sulfur cluster binding"/>
    <property type="evidence" value="ECO:0007669"/>
    <property type="project" value="UniProtKB-KW"/>
</dbReference>
<evidence type="ECO:0000313" key="9">
    <source>
        <dbReference type="Proteomes" id="UP000000422"/>
    </source>
</evidence>
<protein>
    <submittedName>
        <fullName evidence="8">GLUTAMATE SYNTHASE SMALL CHAIN</fullName>
        <ecNumber evidence="8">1.4.1.13</ecNumber>
    </submittedName>
</protein>
<evidence type="ECO:0000259" key="6">
    <source>
        <dbReference type="Pfam" id="PF07992"/>
    </source>
</evidence>
<keyword evidence="3 8" id="KW-0560">Oxidoreductase</keyword>
<keyword evidence="9" id="KW-1185">Reference proteome</keyword>
<gene>
    <name evidence="8" type="primary">gltD</name>
    <name evidence="8" type="ordered locus">WS1201</name>
</gene>
<dbReference type="InterPro" id="IPR023753">
    <property type="entry name" value="FAD/NAD-binding_dom"/>
</dbReference>
<dbReference type="RefSeq" id="WP_011139073.1">
    <property type="nucleotide sequence ID" value="NC_005090.1"/>
</dbReference>
<name>Q7M949_WOLSU</name>
<evidence type="ECO:0000259" key="7">
    <source>
        <dbReference type="Pfam" id="PF14691"/>
    </source>
</evidence>
<evidence type="ECO:0000256" key="3">
    <source>
        <dbReference type="ARBA" id="ARBA00023002"/>
    </source>
</evidence>
<dbReference type="STRING" id="273121.WS1201"/>
<proteinExistence type="predicted"/>
<keyword evidence="1" id="KW-0004">4Fe-4S</keyword>
<keyword evidence="2" id="KW-0479">Metal-binding</keyword>
<dbReference type="SUPFAM" id="SSF46548">
    <property type="entry name" value="alpha-helical ferredoxin"/>
    <property type="match status" value="1"/>
</dbReference>
<reference evidence="8 9" key="1">
    <citation type="journal article" date="2003" name="Proc. Natl. Acad. Sci. U.S.A.">
        <title>Complete genome sequence and analysis of Wolinella succinogenes.</title>
        <authorList>
            <person name="Baar C."/>
            <person name="Eppinger M."/>
            <person name="Raddatz G."/>
            <person name="Simon JM."/>
            <person name="Lanz C."/>
            <person name="Klimmek O."/>
            <person name="Nandakumar R."/>
            <person name="Gross R."/>
            <person name="Rosinus A."/>
            <person name="Keller H."/>
            <person name="Jagtap P."/>
            <person name="Linke B."/>
            <person name="Meyer F."/>
            <person name="Lederer H."/>
            <person name="Schuster S.C."/>
        </authorList>
    </citation>
    <scope>NUCLEOTIDE SEQUENCE [LARGE SCALE GENOMIC DNA]</scope>
    <source>
        <strain evidence="9">ATCC 29543 / DSM 1740 / CCUG 13145 / JCM 31913 / LMG 7466 / NCTC 11488 / FDC 602W</strain>
    </source>
</reference>